<organism evidence="4 5">
    <name type="scientific">Tetraparma gracilis</name>
    <dbReference type="NCBI Taxonomy" id="2962635"/>
    <lineage>
        <taxon>Eukaryota</taxon>
        <taxon>Sar</taxon>
        <taxon>Stramenopiles</taxon>
        <taxon>Ochrophyta</taxon>
        <taxon>Bolidophyceae</taxon>
        <taxon>Parmales</taxon>
        <taxon>Triparmaceae</taxon>
        <taxon>Tetraparma</taxon>
    </lineage>
</organism>
<evidence type="ECO:0000313" key="5">
    <source>
        <dbReference type="Proteomes" id="UP001165060"/>
    </source>
</evidence>
<comment type="caution">
    <text evidence="4">The sequence shown here is derived from an EMBL/GenBank/DDBJ whole genome shotgun (WGS) entry which is preliminary data.</text>
</comment>
<keyword evidence="3" id="KW-1133">Transmembrane helix</keyword>
<proteinExistence type="predicted"/>
<feature type="compositionally biased region" description="Acidic residues" evidence="2">
    <location>
        <begin position="144"/>
        <end position="157"/>
    </location>
</feature>
<dbReference type="Proteomes" id="UP001165060">
    <property type="component" value="Unassembled WGS sequence"/>
</dbReference>
<feature type="region of interest" description="Disordered" evidence="2">
    <location>
        <begin position="1"/>
        <end position="73"/>
    </location>
</feature>
<evidence type="ECO:0000256" key="1">
    <source>
        <dbReference type="SAM" id="Coils"/>
    </source>
</evidence>
<name>A0ABQ6N7X2_9STRA</name>
<feature type="compositionally biased region" description="Polar residues" evidence="2">
    <location>
        <begin position="16"/>
        <end position="29"/>
    </location>
</feature>
<evidence type="ECO:0000256" key="3">
    <source>
        <dbReference type="SAM" id="Phobius"/>
    </source>
</evidence>
<keyword evidence="3" id="KW-0812">Transmembrane</keyword>
<dbReference type="EMBL" id="BRYB01002257">
    <property type="protein sequence ID" value="GMI41981.1"/>
    <property type="molecule type" value="Genomic_DNA"/>
</dbReference>
<keyword evidence="1" id="KW-0175">Coiled coil</keyword>
<accession>A0ABQ6N7X2</accession>
<feature type="transmembrane region" description="Helical" evidence="3">
    <location>
        <begin position="332"/>
        <end position="350"/>
    </location>
</feature>
<protein>
    <submittedName>
        <fullName evidence="4">Uncharacterized protein</fullName>
    </submittedName>
</protein>
<feature type="compositionally biased region" description="Basic residues" evidence="2">
    <location>
        <begin position="38"/>
        <end position="47"/>
    </location>
</feature>
<evidence type="ECO:0000313" key="4">
    <source>
        <dbReference type="EMBL" id="GMI41981.1"/>
    </source>
</evidence>
<evidence type="ECO:0000256" key="2">
    <source>
        <dbReference type="SAM" id="MobiDB-lite"/>
    </source>
</evidence>
<feature type="region of interest" description="Disordered" evidence="2">
    <location>
        <begin position="306"/>
        <end position="330"/>
    </location>
</feature>
<sequence length="353" mass="37304">MSALSRFPANHAVLSDRTNSVANSRNSKPSPDRDFHLSVRKAQKHRSSALPKAPPAPIDIPASNPSLSKVLDGENMLSPTLPFMRKMSEKIEKKRISPPRVKRSSLMAEVPVPNVASPQPDRRTSASEMRLVSTPGGLPSSLVDGDESSSDEEEEGAVQEQRVVVKREQVAELFNRLDRIEKELDEEGDVNVIAGAIVGNAIERAVGGLSSDSPQEAAAAADAAADSNVAFAPRSAEMREYAYSLLQSPPPSAAAPHLTNETPTPVKAAMEGDCVELASPRGKSTSPLGKGVDSILREGFAVEGAAGEVAEAEGEAEKKEEERGEDGNGQTMTMVAAAVVLMVSVVAGLYSSM</sequence>
<keyword evidence="5" id="KW-1185">Reference proteome</keyword>
<feature type="coiled-coil region" evidence="1">
    <location>
        <begin position="163"/>
        <end position="190"/>
    </location>
</feature>
<keyword evidence="3" id="KW-0472">Membrane</keyword>
<feature type="compositionally biased region" description="Basic and acidic residues" evidence="2">
    <location>
        <begin position="315"/>
        <end position="326"/>
    </location>
</feature>
<reference evidence="4 5" key="1">
    <citation type="journal article" date="2023" name="Commun. Biol.">
        <title>Genome analysis of Parmales, the sister group of diatoms, reveals the evolutionary specialization of diatoms from phago-mixotrophs to photoautotrophs.</title>
        <authorList>
            <person name="Ban H."/>
            <person name="Sato S."/>
            <person name="Yoshikawa S."/>
            <person name="Yamada K."/>
            <person name="Nakamura Y."/>
            <person name="Ichinomiya M."/>
            <person name="Sato N."/>
            <person name="Blanc-Mathieu R."/>
            <person name="Endo H."/>
            <person name="Kuwata A."/>
            <person name="Ogata H."/>
        </authorList>
    </citation>
    <scope>NUCLEOTIDE SEQUENCE [LARGE SCALE GENOMIC DNA]</scope>
</reference>
<feature type="region of interest" description="Disordered" evidence="2">
    <location>
        <begin position="89"/>
        <end position="161"/>
    </location>
</feature>
<gene>
    <name evidence="4" type="ORF">TeGR_g320</name>
</gene>